<reference evidence="4" key="1">
    <citation type="submission" date="2022-07" db="EMBL/GenBank/DDBJ databases">
        <title>Sphingomonas sp. nov., a novel bacterium isolated from the north slope of the Mount Everest.</title>
        <authorList>
            <person name="Cui X."/>
            <person name="Liu Y."/>
        </authorList>
    </citation>
    <scope>NUCLEOTIDE SEQUENCE</scope>
    <source>
        <strain evidence="4">S5-59</strain>
    </source>
</reference>
<dbReference type="InterPro" id="IPR036465">
    <property type="entry name" value="vWFA_dom_sf"/>
</dbReference>
<name>A0ABY5LF51_9SPHN</name>
<dbReference type="EMBL" id="CP101740">
    <property type="protein sequence ID" value="UUL83341.1"/>
    <property type="molecule type" value="Genomic_DNA"/>
</dbReference>
<protein>
    <submittedName>
        <fullName evidence="4">TadE/TadG family protein</fullName>
    </submittedName>
</protein>
<evidence type="ECO:0000313" key="4">
    <source>
        <dbReference type="EMBL" id="UUL83341.1"/>
    </source>
</evidence>
<dbReference type="InterPro" id="IPR028087">
    <property type="entry name" value="Tad_N"/>
</dbReference>
<proteinExistence type="predicted"/>
<dbReference type="Pfam" id="PF13400">
    <property type="entry name" value="Tad"/>
    <property type="match status" value="1"/>
</dbReference>
<evidence type="ECO:0000259" key="3">
    <source>
        <dbReference type="Pfam" id="PF13400"/>
    </source>
</evidence>
<dbReference type="Gene3D" id="3.40.50.410">
    <property type="entry name" value="von Willebrand factor, type A domain"/>
    <property type="match status" value="2"/>
</dbReference>
<gene>
    <name evidence="4" type="ORF">NMP03_03660</name>
</gene>
<organism evidence="4 5">
    <name type="scientific">Sphingomonas qomolangmaensis</name>
    <dbReference type="NCBI Taxonomy" id="2918765"/>
    <lineage>
        <taxon>Bacteria</taxon>
        <taxon>Pseudomonadati</taxon>
        <taxon>Pseudomonadota</taxon>
        <taxon>Alphaproteobacteria</taxon>
        <taxon>Sphingomonadales</taxon>
        <taxon>Sphingomonadaceae</taxon>
        <taxon>Sphingomonas</taxon>
    </lineage>
</organism>
<feature type="compositionally biased region" description="Low complexity" evidence="1">
    <location>
        <begin position="317"/>
        <end position="333"/>
    </location>
</feature>
<evidence type="ECO:0000313" key="5">
    <source>
        <dbReference type="Proteomes" id="UP001058533"/>
    </source>
</evidence>
<feature type="compositionally biased region" description="Polar residues" evidence="1">
    <location>
        <begin position="283"/>
        <end position="292"/>
    </location>
</feature>
<dbReference type="Proteomes" id="UP001058533">
    <property type="component" value="Chromosome"/>
</dbReference>
<accession>A0ABY5LF51</accession>
<dbReference type="RefSeq" id="WP_256507182.1">
    <property type="nucleotide sequence ID" value="NZ_CP101740.1"/>
</dbReference>
<evidence type="ECO:0000256" key="1">
    <source>
        <dbReference type="SAM" id="MobiDB-lite"/>
    </source>
</evidence>
<sequence>MRQSNYRAGIQNAMRLDGVYAMRVLPAAGRQAKSLAAQLAHDRSGNVLILSAVAIIPILGMIGGAIDASRLYMARTRLQQACDAGALAGRKAMANITTLTTAEKALAKNFFDFNFPAGTYEATNVVANYVRGAQPGTVAGTASIVIPTTIMRLFGFETVPMSVTCESTLSIPNTDVMFVLDVTGSMLETPDGDTQTKIAGLKQAVKEFYAALGPGTSTGAGRVRYGFMPYSSNVNVGKIVYALNANYIAGGTGVEEVEYQTRKAVTTPIYIPTYGTESAPGGATTSQPSTGYTDWADTNAYVSGTSQADCNRKSLPTGNSTTNSTQSSGTRGTAAYPQNQVSTPYSSQQTTTQPEYRYDYRQGYVRSGRSWVFVQVCMEQIRTKTTTVTSNWNTTTPVSWATQEQFASWNYAVWPVDVSSVVQNGSANNPTYWTGLTNGGNPNINEGNVGTGNYYTTGTPSTITWDGCIEEAKTLNTITATSALTAPSGAYDLDIDLIPNSADTRWKPFLPAIQFRSDNRDWLGRQNGWIQQGFAVCPREASPLGQYASDYVATTKSSARFNTYVDSLTAVGGTYHDIGMIWGARFLSQDGIYAATNGDAAAPGGFQVSRHIVFMTDGTLDTRPNANDPWGINNLQGKIAPTGTNENGLEAIHRRRTSIICNEMKGKGFTIWVVGFGIDTMPTELQECATDAAHWTLAIDSAALRAEFQKIAQTIGGLRLSS</sequence>
<dbReference type="CDD" id="cd00198">
    <property type="entry name" value="vWFA"/>
    <property type="match status" value="1"/>
</dbReference>
<keyword evidence="5" id="KW-1185">Reference proteome</keyword>
<feature type="region of interest" description="Disordered" evidence="1">
    <location>
        <begin position="274"/>
        <end position="293"/>
    </location>
</feature>
<feature type="region of interest" description="Disordered" evidence="1">
    <location>
        <begin position="307"/>
        <end position="353"/>
    </location>
</feature>
<keyword evidence="2" id="KW-0812">Transmembrane</keyword>
<keyword evidence="2" id="KW-0472">Membrane</keyword>
<feature type="compositionally biased region" description="Low complexity" evidence="1">
    <location>
        <begin position="340"/>
        <end position="353"/>
    </location>
</feature>
<dbReference type="SUPFAM" id="SSF53300">
    <property type="entry name" value="vWA-like"/>
    <property type="match status" value="1"/>
</dbReference>
<keyword evidence="2" id="KW-1133">Transmembrane helix</keyword>
<feature type="domain" description="Putative Flp pilus-assembly TadG-like N-terminal" evidence="3">
    <location>
        <begin position="45"/>
        <end position="89"/>
    </location>
</feature>
<feature type="transmembrane region" description="Helical" evidence="2">
    <location>
        <begin position="47"/>
        <end position="66"/>
    </location>
</feature>
<evidence type="ECO:0000256" key="2">
    <source>
        <dbReference type="SAM" id="Phobius"/>
    </source>
</evidence>